<protein>
    <submittedName>
        <fullName evidence="2">Uncharacterized protein</fullName>
    </submittedName>
</protein>
<organism evidence="2 3">
    <name type="scientific">Flavobacterium araucananum</name>
    <dbReference type="NCBI Taxonomy" id="946678"/>
    <lineage>
        <taxon>Bacteria</taxon>
        <taxon>Pseudomonadati</taxon>
        <taxon>Bacteroidota</taxon>
        <taxon>Flavobacteriia</taxon>
        <taxon>Flavobacteriales</taxon>
        <taxon>Flavobacteriaceae</taxon>
        <taxon>Flavobacterium</taxon>
    </lineage>
</organism>
<feature type="chain" id="PRO_5013211813" evidence="1">
    <location>
        <begin position="22"/>
        <end position="126"/>
    </location>
</feature>
<proteinExistence type="predicted"/>
<evidence type="ECO:0000313" key="2">
    <source>
        <dbReference type="EMBL" id="OXG07721.1"/>
    </source>
</evidence>
<feature type="signal peptide" evidence="1">
    <location>
        <begin position="1"/>
        <end position="21"/>
    </location>
</feature>
<dbReference type="EMBL" id="MUGS01000009">
    <property type="protein sequence ID" value="OXG07721.1"/>
    <property type="molecule type" value="Genomic_DNA"/>
</dbReference>
<reference evidence="2 3" key="1">
    <citation type="submission" date="2016-11" db="EMBL/GenBank/DDBJ databases">
        <title>Whole genomes of Flavobacteriaceae.</title>
        <authorList>
            <person name="Stine C."/>
            <person name="Li C."/>
            <person name="Tadesse D."/>
        </authorList>
    </citation>
    <scope>NUCLEOTIDE SEQUENCE [LARGE SCALE GENOMIC DNA]</scope>
    <source>
        <strain evidence="2 3">DSM 24704</strain>
    </source>
</reference>
<dbReference type="Proteomes" id="UP000214684">
    <property type="component" value="Unassembled WGS sequence"/>
</dbReference>
<evidence type="ECO:0000313" key="3">
    <source>
        <dbReference type="Proteomes" id="UP000214684"/>
    </source>
</evidence>
<dbReference type="AlphaFoldDB" id="A0A227PCQ6"/>
<sequence length="126" mass="14892">MKSTYTFFLFFSLLLLQNSCAQNTKKQESMSTEYRDKIKNNYKNVKIYDYNPIYQVRYENYDCPMELYINDVLVVYLAGGGKSAGEQILQVPDYILKSGIQSFRVKFIHCQIKIKILKILFLKMQN</sequence>
<keyword evidence="1" id="KW-0732">Signal</keyword>
<keyword evidence="3" id="KW-1185">Reference proteome</keyword>
<evidence type="ECO:0000256" key="1">
    <source>
        <dbReference type="SAM" id="SignalP"/>
    </source>
</evidence>
<gene>
    <name evidence="2" type="ORF">B0A64_07675</name>
</gene>
<comment type="caution">
    <text evidence="2">The sequence shown here is derived from an EMBL/GenBank/DDBJ whole genome shotgun (WGS) entry which is preliminary data.</text>
</comment>
<accession>A0A227PCQ6</accession>
<name>A0A227PCQ6_9FLAO</name>